<dbReference type="InterPro" id="IPR050740">
    <property type="entry name" value="Aldehyde_DH_Superfamily"/>
</dbReference>
<dbReference type="STRING" id="512565.AMIS_59920"/>
<dbReference type="PATRIC" id="fig|512565.3.peg.5985"/>
<dbReference type="SUPFAM" id="SSF53720">
    <property type="entry name" value="ALDH-like"/>
    <property type="match status" value="1"/>
</dbReference>
<dbReference type="PANTHER" id="PTHR43353:SF3">
    <property type="entry name" value="ALDEHYDE DEHYDROGENASE-RELATED"/>
    <property type="match status" value="1"/>
</dbReference>
<evidence type="ECO:0000313" key="4">
    <source>
        <dbReference type="EMBL" id="BAL91212.1"/>
    </source>
</evidence>
<dbReference type="InterPro" id="IPR016162">
    <property type="entry name" value="Ald_DH_N"/>
</dbReference>
<dbReference type="CDD" id="cd07129">
    <property type="entry name" value="ALDH_KGSADH"/>
    <property type="match status" value="1"/>
</dbReference>
<dbReference type="OrthoDB" id="9770537at2"/>
<feature type="compositionally biased region" description="Low complexity" evidence="2">
    <location>
        <begin position="437"/>
        <end position="457"/>
    </location>
</feature>
<proteinExistence type="predicted"/>
<keyword evidence="5" id="KW-1185">Reference proteome</keyword>
<evidence type="ECO:0000256" key="1">
    <source>
        <dbReference type="ARBA" id="ARBA00023002"/>
    </source>
</evidence>
<sequence>MTNPLDGTDRARLLHAVADTLDAAADELVPLAAEETHLPIPRLTGELARTTFQLRLYADEITAGRVDDVREDPADPGWPTGPRPSLTRIRVPIGPVLIFAASNFPFAFSVAGTDTAAALAAGCPVVVKAHPGHPKLSRRVAALVSDVLPAGAFTLIEGEQAGRDALLDPRIRAAAFTGSLAGGRALFDLAASRPEPIPFYGELGSVNPAFVTRAAMESRGDEILRGFAGSYTLGLGQFCTKPGVLLVPAGLRAEQALTGILADVPGGMLLNERIAGGHRDARAELAAHPGVRVAVAGQADGTSAAPALLVTDTGTILDVLHEAFGPTAILVEYTSPEELLTLAARLPGQLTATVHAEPDEPITGPLLRELAGHAGRVILNGWPTGVSVSPAMHHGGPYPATTAPLHTSVGTAAIDRFLRPVTFQNVPDAARLFRVSPDSRVSRVSPDSGVSRVSPDSRVSRETA</sequence>
<dbReference type="RefSeq" id="WP_014446099.1">
    <property type="nucleotide sequence ID" value="NC_017093.1"/>
</dbReference>
<dbReference type="Gene3D" id="3.40.309.10">
    <property type="entry name" value="Aldehyde Dehydrogenase, Chain A, domain 2"/>
    <property type="match status" value="1"/>
</dbReference>
<dbReference type="PANTHER" id="PTHR43353">
    <property type="entry name" value="SUCCINATE-SEMIALDEHYDE DEHYDROGENASE, MITOCHONDRIAL"/>
    <property type="match status" value="1"/>
</dbReference>
<dbReference type="InterPro" id="IPR016161">
    <property type="entry name" value="Ald_DH/histidinol_DH"/>
</dbReference>
<evidence type="ECO:0000313" key="5">
    <source>
        <dbReference type="Proteomes" id="UP000007882"/>
    </source>
</evidence>
<dbReference type="InterPro" id="IPR015590">
    <property type="entry name" value="Aldehyde_DH_dom"/>
</dbReference>
<dbReference type="InterPro" id="IPR016163">
    <property type="entry name" value="Ald_DH_C"/>
</dbReference>
<dbReference type="EMBL" id="AP012319">
    <property type="protein sequence ID" value="BAL91212.1"/>
    <property type="molecule type" value="Genomic_DNA"/>
</dbReference>
<dbReference type="Proteomes" id="UP000007882">
    <property type="component" value="Chromosome"/>
</dbReference>
<evidence type="ECO:0000259" key="3">
    <source>
        <dbReference type="Pfam" id="PF00171"/>
    </source>
</evidence>
<dbReference type="GO" id="GO:0016620">
    <property type="term" value="F:oxidoreductase activity, acting on the aldehyde or oxo group of donors, NAD or NADP as acceptor"/>
    <property type="evidence" value="ECO:0007669"/>
    <property type="project" value="InterPro"/>
</dbReference>
<keyword evidence="1" id="KW-0560">Oxidoreductase</keyword>
<gene>
    <name evidence="4" type="ordered locus">AMIS_59920</name>
</gene>
<dbReference type="Pfam" id="PF00171">
    <property type="entry name" value="Aldedh"/>
    <property type="match status" value="1"/>
</dbReference>
<feature type="domain" description="Aldehyde dehydrogenase" evidence="3">
    <location>
        <begin position="7"/>
        <end position="396"/>
    </location>
</feature>
<evidence type="ECO:0000256" key="2">
    <source>
        <dbReference type="SAM" id="MobiDB-lite"/>
    </source>
</evidence>
<reference evidence="4 5" key="1">
    <citation type="submission" date="2012-02" db="EMBL/GenBank/DDBJ databases">
        <title>Complete genome sequence of Actinoplanes missouriensis 431 (= NBRC 102363).</title>
        <authorList>
            <person name="Ohnishi Y."/>
            <person name="Ishikawa J."/>
            <person name="Sekine M."/>
            <person name="Hosoyama A."/>
            <person name="Harada T."/>
            <person name="Narita H."/>
            <person name="Hata T."/>
            <person name="Konno Y."/>
            <person name="Tutikane K."/>
            <person name="Fujita N."/>
            <person name="Horinouchi S."/>
            <person name="Hayakawa M."/>
        </authorList>
    </citation>
    <scope>NUCLEOTIDE SEQUENCE [LARGE SCALE GENOMIC DNA]</scope>
    <source>
        <strain evidence="5">ATCC 14538 / DSM 43046 / CBS 188.64 / JCM 3121 / NBRC 102363 / NCIMB 12654 / NRRL B-3342 / UNCC 431</strain>
    </source>
</reference>
<dbReference type="AlphaFoldDB" id="I0HDX5"/>
<dbReference type="HOGENOM" id="CLU_027555_0_0_11"/>
<dbReference type="KEGG" id="ams:AMIS_59920"/>
<organism evidence="4 5">
    <name type="scientific">Actinoplanes missouriensis (strain ATCC 14538 / DSM 43046 / CBS 188.64 / JCM 3121 / NBRC 102363 / NCIMB 12654 / NRRL B-3342 / UNCC 431)</name>
    <dbReference type="NCBI Taxonomy" id="512565"/>
    <lineage>
        <taxon>Bacteria</taxon>
        <taxon>Bacillati</taxon>
        <taxon>Actinomycetota</taxon>
        <taxon>Actinomycetes</taxon>
        <taxon>Micromonosporales</taxon>
        <taxon>Micromonosporaceae</taxon>
        <taxon>Actinoplanes</taxon>
    </lineage>
</organism>
<name>I0HDX5_ACTM4</name>
<dbReference type="Gene3D" id="3.40.605.10">
    <property type="entry name" value="Aldehyde Dehydrogenase, Chain A, domain 1"/>
    <property type="match status" value="1"/>
</dbReference>
<dbReference type="InterPro" id="IPR044151">
    <property type="entry name" value="ALDH_KGSADH"/>
</dbReference>
<feature type="region of interest" description="Disordered" evidence="2">
    <location>
        <begin position="437"/>
        <end position="464"/>
    </location>
</feature>
<protein>
    <submittedName>
        <fullName evidence="4">Putative aldehyde dehydrogenase</fullName>
    </submittedName>
</protein>
<accession>I0HDX5</accession>
<dbReference type="eggNOG" id="COG1012">
    <property type="taxonomic scope" value="Bacteria"/>
</dbReference>